<evidence type="ECO:0000256" key="1">
    <source>
        <dbReference type="SAM" id="SignalP"/>
    </source>
</evidence>
<sequence length="60" mass="6324">MQSKAITTVFALLVALMPATIMGLTPSGECNTCSGLEGSKCKNAVSVVYRQAEIFRTVAD</sequence>
<reference evidence="2 3" key="1">
    <citation type="journal article" date="2018" name="IMA Fungus">
        <title>IMA Genome-F 10: Nine draft genome sequences of Claviceps purpurea s.lat., including C. arundinis, C. humidiphila, and C. cf. spartinae, pseudomolecules for the pitch canker pathogen Fusarium circinatum, draft genome of Davidsoniella eucalypti, Grosmannia galeiformis, Quambalaria eucalypti, and Teratosphaeria destructans.</title>
        <authorList>
            <person name="Wingfield B.D."/>
            <person name="Liu M."/>
            <person name="Nguyen H.D."/>
            <person name="Lane F.A."/>
            <person name="Morgan S.W."/>
            <person name="De Vos L."/>
            <person name="Wilken P.M."/>
            <person name="Duong T.A."/>
            <person name="Aylward J."/>
            <person name="Coetzee M.P."/>
            <person name="Dadej K."/>
            <person name="De Beer Z.W."/>
            <person name="Findlay W."/>
            <person name="Havenga M."/>
            <person name="Kolarik M."/>
            <person name="Menzies J.G."/>
            <person name="Naidoo K."/>
            <person name="Pochopski O."/>
            <person name="Shoukouhi P."/>
            <person name="Santana Q.C."/>
            <person name="Seifert K.A."/>
            <person name="Soal N."/>
            <person name="Steenkamp E.T."/>
            <person name="Tatham C.T."/>
            <person name="van der Nest M.A."/>
            <person name="Wingfield M.J."/>
        </authorList>
    </citation>
    <scope>NUCLEOTIDE SEQUENCE [LARGE SCALE GENOMIC DNA]</scope>
    <source>
        <strain evidence="2">CMW44962</strain>
    </source>
</reference>
<gene>
    <name evidence="2" type="ORF">Tdes44962_MAKER03344</name>
</gene>
<organism evidence="2 3">
    <name type="scientific">Teratosphaeria destructans</name>
    <dbReference type="NCBI Taxonomy" id="418781"/>
    <lineage>
        <taxon>Eukaryota</taxon>
        <taxon>Fungi</taxon>
        <taxon>Dikarya</taxon>
        <taxon>Ascomycota</taxon>
        <taxon>Pezizomycotina</taxon>
        <taxon>Dothideomycetes</taxon>
        <taxon>Dothideomycetidae</taxon>
        <taxon>Mycosphaerellales</taxon>
        <taxon>Teratosphaeriaceae</taxon>
        <taxon>Teratosphaeria</taxon>
    </lineage>
</organism>
<dbReference type="EMBL" id="RIBY02001956">
    <property type="protein sequence ID" value="KAH9826799.1"/>
    <property type="molecule type" value="Genomic_DNA"/>
</dbReference>
<dbReference type="AlphaFoldDB" id="A0A9W7SQK4"/>
<accession>A0A9W7SQK4</accession>
<name>A0A9W7SQK4_9PEZI</name>
<protein>
    <submittedName>
        <fullName evidence="2">Uncharacterized protein</fullName>
    </submittedName>
</protein>
<dbReference type="Proteomes" id="UP001138500">
    <property type="component" value="Unassembled WGS sequence"/>
</dbReference>
<keyword evidence="3" id="KW-1185">Reference proteome</keyword>
<feature type="signal peptide" evidence="1">
    <location>
        <begin position="1"/>
        <end position="23"/>
    </location>
</feature>
<evidence type="ECO:0000313" key="3">
    <source>
        <dbReference type="Proteomes" id="UP001138500"/>
    </source>
</evidence>
<keyword evidence="1" id="KW-0732">Signal</keyword>
<evidence type="ECO:0000313" key="2">
    <source>
        <dbReference type="EMBL" id="KAH9826799.1"/>
    </source>
</evidence>
<feature type="chain" id="PRO_5040901878" evidence="1">
    <location>
        <begin position="24"/>
        <end position="60"/>
    </location>
</feature>
<comment type="caution">
    <text evidence="2">The sequence shown here is derived from an EMBL/GenBank/DDBJ whole genome shotgun (WGS) entry which is preliminary data.</text>
</comment>
<reference evidence="2 3" key="2">
    <citation type="journal article" date="2021" name="Curr. Genet.">
        <title>Genetic response to nitrogen starvation in the aggressive Eucalyptus foliar pathogen Teratosphaeria destructans.</title>
        <authorList>
            <person name="Havenga M."/>
            <person name="Wingfield B.D."/>
            <person name="Wingfield M.J."/>
            <person name="Dreyer L.L."/>
            <person name="Roets F."/>
            <person name="Aylward J."/>
        </authorList>
    </citation>
    <scope>NUCLEOTIDE SEQUENCE [LARGE SCALE GENOMIC DNA]</scope>
    <source>
        <strain evidence="2">CMW44962</strain>
    </source>
</reference>
<proteinExistence type="predicted"/>